<evidence type="ECO:0000313" key="1">
    <source>
        <dbReference type="EMBL" id="KAJ8006264.1"/>
    </source>
</evidence>
<sequence>MKSDQSMEPPMRFRKRDFSTDQRDQQERTETEILSGQSVQSHQTDLSSIFTLLEQNIMIFVKKELERFKSMVSSDLPEGFESQREDEEGVDPEDVKQESSAKEGALKITLHVLRNMNQKELADTLEKS</sequence>
<proteinExistence type="predicted"/>
<reference evidence="1" key="1">
    <citation type="submission" date="2021-05" db="EMBL/GenBank/DDBJ databases">
        <authorList>
            <person name="Pan Q."/>
            <person name="Jouanno E."/>
            <person name="Zahm M."/>
            <person name="Klopp C."/>
            <person name="Cabau C."/>
            <person name="Louis A."/>
            <person name="Berthelot C."/>
            <person name="Parey E."/>
            <person name="Roest Crollius H."/>
            <person name="Montfort J."/>
            <person name="Robinson-Rechavi M."/>
            <person name="Bouchez O."/>
            <person name="Lampietro C."/>
            <person name="Lopez Roques C."/>
            <person name="Donnadieu C."/>
            <person name="Postlethwait J."/>
            <person name="Bobe J."/>
            <person name="Dillon D."/>
            <person name="Chandos A."/>
            <person name="von Hippel F."/>
            <person name="Guiguen Y."/>
        </authorList>
    </citation>
    <scope>NUCLEOTIDE SEQUENCE</scope>
    <source>
        <strain evidence="1">YG-Jan2019</strain>
    </source>
</reference>
<comment type="caution">
    <text evidence="1">The sequence shown here is derived from an EMBL/GenBank/DDBJ whole genome shotgun (WGS) entry which is preliminary data.</text>
</comment>
<name>A0ACC2GRJ5_DALPE</name>
<dbReference type="Proteomes" id="UP001157502">
    <property type="component" value="Chromosome 10"/>
</dbReference>
<accession>A0ACC2GRJ5</accession>
<evidence type="ECO:0000313" key="2">
    <source>
        <dbReference type="Proteomes" id="UP001157502"/>
    </source>
</evidence>
<organism evidence="1 2">
    <name type="scientific">Dallia pectoralis</name>
    <name type="common">Alaska blackfish</name>
    <dbReference type="NCBI Taxonomy" id="75939"/>
    <lineage>
        <taxon>Eukaryota</taxon>
        <taxon>Metazoa</taxon>
        <taxon>Chordata</taxon>
        <taxon>Craniata</taxon>
        <taxon>Vertebrata</taxon>
        <taxon>Euteleostomi</taxon>
        <taxon>Actinopterygii</taxon>
        <taxon>Neopterygii</taxon>
        <taxon>Teleostei</taxon>
        <taxon>Protacanthopterygii</taxon>
        <taxon>Esociformes</taxon>
        <taxon>Umbridae</taxon>
        <taxon>Dallia</taxon>
    </lineage>
</organism>
<dbReference type="EMBL" id="CM055737">
    <property type="protein sequence ID" value="KAJ8006264.1"/>
    <property type="molecule type" value="Genomic_DNA"/>
</dbReference>
<gene>
    <name evidence="1" type="ORF">DPEC_G00126490</name>
</gene>
<protein>
    <submittedName>
        <fullName evidence="1">Uncharacterized protein</fullName>
    </submittedName>
</protein>
<feature type="non-terminal residue" evidence="1">
    <location>
        <position position="128"/>
    </location>
</feature>
<keyword evidence="2" id="KW-1185">Reference proteome</keyword>